<evidence type="ECO:0000313" key="1">
    <source>
        <dbReference type="EMBL" id="KFC18918.1"/>
    </source>
</evidence>
<dbReference type="RefSeq" id="WP_034978138.1">
    <property type="nucleotide sequence ID" value="NZ_FOFI01000005.1"/>
</dbReference>
<accession>A0A085B8X3</accession>
<reference evidence="1 2" key="1">
    <citation type="submission" date="2014-07" db="EMBL/GenBank/DDBJ databases">
        <title>Epilithonimonas lactis LMG 22401 Genome.</title>
        <authorList>
            <person name="Pipes S.E."/>
            <person name="Stropko S.J."/>
        </authorList>
    </citation>
    <scope>NUCLEOTIDE SEQUENCE [LARGE SCALE GENOMIC DNA]</scope>
    <source>
        <strain evidence="1 2">LMG 24401</strain>
    </source>
</reference>
<gene>
    <name evidence="1" type="ORF">IO89_15415</name>
</gene>
<comment type="caution">
    <text evidence="1">The sequence shown here is derived from an EMBL/GenBank/DDBJ whole genome shotgun (WGS) entry which is preliminary data.</text>
</comment>
<evidence type="ECO:0000313" key="2">
    <source>
        <dbReference type="Proteomes" id="UP000028623"/>
    </source>
</evidence>
<dbReference type="eggNOG" id="ENOG5033TPG">
    <property type="taxonomic scope" value="Bacteria"/>
</dbReference>
<proteinExistence type="predicted"/>
<dbReference type="EMBL" id="JPLY01000005">
    <property type="protein sequence ID" value="KFC18918.1"/>
    <property type="molecule type" value="Genomic_DNA"/>
</dbReference>
<dbReference type="OrthoDB" id="1427407at2"/>
<protein>
    <submittedName>
        <fullName evidence="1">Uncharacterized protein</fullName>
    </submittedName>
</protein>
<keyword evidence="2" id="KW-1185">Reference proteome</keyword>
<dbReference type="AlphaFoldDB" id="A0A085B8X3"/>
<dbReference type="STRING" id="421072.SAMN04488097_3609"/>
<name>A0A085B8X3_9FLAO</name>
<dbReference type="Proteomes" id="UP000028623">
    <property type="component" value="Unassembled WGS sequence"/>
</dbReference>
<sequence length="274" mass="32588">MKTNFENWNTELEKVWNLKTEEDCVKFSDLMYSLNGDEDETYLNKLIDTVRLKEDFGLYESLYNAVWAFPPELVGQILAKRLPEFQKRIGKSDQVFRFYIPIPNNEDTLNGFIEEAKNWTTTEKRTSLSAIENWFVEDEEWETVLKKLGKTISKPKEDAIPEYWEENWKRRFEDGRKKGGEYSISGIFWKKGKKEWLEDLDFLMEVLALNLGKDWRQIDTMTNALWFFAKTTVYPIFVQKLKELSIEKQSKILDNIKKVNKKKFKQLSEEINGI</sequence>
<organism evidence="1 2">
    <name type="scientific">Epilithonimonas lactis</name>
    <dbReference type="NCBI Taxonomy" id="421072"/>
    <lineage>
        <taxon>Bacteria</taxon>
        <taxon>Pseudomonadati</taxon>
        <taxon>Bacteroidota</taxon>
        <taxon>Flavobacteriia</taxon>
        <taxon>Flavobacteriales</taxon>
        <taxon>Weeksellaceae</taxon>
        <taxon>Chryseobacterium group</taxon>
        <taxon>Epilithonimonas</taxon>
    </lineage>
</organism>